<dbReference type="PROSITE" id="PS51473">
    <property type="entry name" value="GNK2"/>
    <property type="match status" value="2"/>
</dbReference>
<dbReference type="InterPro" id="IPR038408">
    <property type="entry name" value="GNK2_sf"/>
</dbReference>
<reference evidence="13" key="1">
    <citation type="journal article" date="2016" name="Nature">
        <title>The genome of the seagrass Zostera marina reveals angiosperm adaptation to the sea.</title>
        <authorList>
            <person name="Olsen J.L."/>
            <person name="Rouze P."/>
            <person name="Verhelst B."/>
            <person name="Lin Y.-C."/>
            <person name="Bayer T."/>
            <person name="Collen J."/>
            <person name="Dattolo E."/>
            <person name="De Paoli E."/>
            <person name="Dittami S."/>
            <person name="Maumus F."/>
            <person name="Michel G."/>
            <person name="Kersting A."/>
            <person name="Lauritano C."/>
            <person name="Lohaus R."/>
            <person name="Toepel M."/>
            <person name="Tonon T."/>
            <person name="Vanneste K."/>
            <person name="Amirebrahimi M."/>
            <person name="Brakel J."/>
            <person name="Bostroem C."/>
            <person name="Chovatia M."/>
            <person name="Grimwood J."/>
            <person name="Jenkins J.W."/>
            <person name="Jueterbock A."/>
            <person name="Mraz A."/>
            <person name="Stam W.T."/>
            <person name="Tice H."/>
            <person name="Bornberg-Bauer E."/>
            <person name="Green P.J."/>
            <person name="Pearson G.A."/>
            <person name="Procaccini G."/>
            <person name="Duarte C.M."/>
            <person name="Schmutz J."/>
            <person name="Reusch T.B.H."/>
            <person name="Van de Peer Y."/>
        </authorList>
    </citation>
    <scope>NUCLEOTIDE SEQUENCE [LARGE SCALE GENOMIC DNA]</scope>
    <source>
        <strain evidence="13">cv. Finnish</strain>
    </source>
</reference>
<evidence type="ECO:0000256" key="1">
    <source>
        <dbReference type="ARBA" id="ARBA00004251"/>
    </source>
</evidence>
<dbReference type="PROSITE" id="PS51257">
    <property type="entry name" value="PROKAR_LIPOPROTEIN"/>
    <property type="match status" value="1"/>
</dbReference>
<accession>A0A0K9NUD6</accession>
<keyword evidence="9" id="KW-0472">Membrane</keyword>
<organism evidence="12 13">
    <name type="scientific">Zostera marina</name>
    <name type="common">Eelgrass</name>
    <dbReference type="NCBI Taxonomy" id="29655"/>
    <lineage>
        <taxon>Eukaryota</taxon>
        <taxon>Viridiplantae</taxon>
        <taxon>Streptophyta</taxon>
        <taxon>Embryophyta</taxon>
        <taxon>Tracheophyta</taxon>
        <taxon>Spermatophyta</taxon>
        <taxon>Magnoliopsida</taxon>
        <taxon>Liliopsida</taxon>
        <taxon>Zosteraceae</taxon>
        <taxon>Zostera</taxon>
    </lineage>
</organism>
<evidence type="ECO:0000256" key="5">
    <source>
        <dbReference type="ARBA" id="ARBA00022949"/>
    </source>
</evidence>
<dbReference type="Proteomes" id="UP000036987">
    <property type="component" value="Unassembled WGS sequence"/>
</dbReference>
<sequence length="287" mass="31443">MKQFSIVIFFLFTFSSCNGDTVTRVIYSECSDRKISSSSPYQYNLNSLLTSLTNSATFTTYANFTASIASPLYPVSGIYQCRADLSFSDCESCVKQAVSQLPSLCSSSESATVQLQGCLLQYGNNSFIGKSDETLRFKRCGSGIESGGFDPNLMAMRDDLLSALTVQPGFYRSSKAGYIDGDAQCVGDQSSKECNDCVKKTVEYLEKECPSSVSGVVYLGKCYAEYATQDDHQHTYESNSNPSPEHDHGEQAGKDLAIIIGIVAVVILLIFFVAYLRRSVEENQLKS</sequence>
<keyword evidence="2" id="KW-0945">Host-virus interaction</keyword>
<comment type="subcellular location">
    <subcellularLocation>
        <location evidence="7">Cell junction</location>
        <location evidence="7">Plasmodesma</location>
    </subcellularLocation>
    <subcellularLocation>
        <location evidence="1">Cell membrane</location>
        <topology evidence="1">Single-pass type I membrane protein</topology>
    </subcellularLocation>
</comment>
<dbReference type="EMBL" id="LFYR01001757">
    <property type="protein sequence ID" value="KMZ59652.1"/>
    <property type="molecule type" value="Genomic_DNA"/>
</dbReference>
<evidence type="ECO:0000256" key="8">
    <source>
        <dbReference type="ARBA" id="ARBA00038393"/>
    </source>
</evidence>
<evidence type="ECO:0000256" key="4">
    <source>
        <dbReference type="ARBA" id="ARBA00022737"/>
    </source>
</evidence>
<feature type="domain" description="Gnk2-homologous" evidence="11">
    <location>
        <begin position="23"/>
        <end position="127"/>
    </location>
</feature>
<dbReference type="InterPro" id="IPR051378">
    <property type="entry name" value="Cell2Cell_Antifungal"/>
</dbReference>
<dbReference type="GO" id="GO:0009506">
    <property type="term" value="C:plasmodesma"/>
    <property type="evidence" value="ECO:0000318"/>
    <property type="project" value="GO_Central"/>
</dbReference>
<comment type="similarity">
    <text evidence="8">Belongs to the cysteine-rich repeat secretory protein family. Plasmodesmata-located proteins (PDLD) subfamily.</text>
</comment>
<evidence type="ECO:0000259" key="11">
    <source>
        <dbReference type="PROSITE" id="PS51473"/>
    </source>
</evidence>
<feature type="domain" description="Gnk2-homologous" evidence="11">
    <location>
        <begin position="131"/>
        <end position="231"/>
    </location>
</feature>
<dbReference type="PANTHER" id="PTHR32080">
    <property type="entry name" value="ANTIFUNGAL PROTEIN GINKBILOBIN-2-LIKE"/>
    <property type="match status" value="1"/>
</dbReference>
<evidence type="ECO:0000256" key="3">
    <source>
        <dbReference type="ARBA" id="ARBA00022729"/>
    </source>
</evidence>
<evidence type="ECO:0000256" key="9">
    <source>
        <dbReference type="SAM" id="Phobius"/>
    </source>
</evidence>
<protein>
    <recommendedName>
        <fullName evidence="11">Gnk2-homologous domain-containing protein</fullName>
    </recommendedName>
</protein>
<evidence type="ECO:0000256" key="2">
    <source>
        <dbReference type="ARBA" id="ARBA00022581"/>
    </source>
</evidence>
<dbReference type="Gene3D" id="3.30.430.20">
    <property type="entry name" value="Gnk2 domain, C-X8-C-X2-C motif"/>
    <property type="match status" value="2"/>
</dbReference>
<name>A0A0K9NUD6_ZOSMR</name>
<dbReference type="GO" id="GO:0005886">
    <property type="term" value="C:plasma membrane"/>
    <property type="evidence" value="ECO:0007669"/>
    <property type="project" value="UniProtKB-SubCell"/>
</dbReference>
<keyword evidence="6" id="KW-1015">Disulfide bond</keyword>
<feature type="transmembrane region" description="Helical" evidence="9">
    <location>
        <begin position="256"/>
        <end position="276"/>
    </location>
</feature>
<dbReference type="CDD" id="cd23509">
    <property type="entry name" value="Gnk2-like"/>
    <property type="match status" value="2"/>
</dbReference>
<dbReference type="Pfam" id="PF01657">
    <property type="entry name" value="Stress-antifung"/>
    <property type="match status" value="2"/>
</dbReference>
<keyword evidence="9" id="KW-1133">Transmembrane helix</keyword>
<feature type="signal peptide" evidence="10">
    <location>
        <begin position="1"/>
        <end position="19"/>
    </location>
</feature>
<dbReference type="AlphaFoldDB" id="A0A0K9NUD6"/>
<evidence type="ECO:0000313" key="12">
    <source>
        <dbReference type="EMBL" id="KMZ59652.1"/>
    </source>
</evidence>
<dbReference type="InterPro" id="IPR002902">
    <property type="entry name" value="GNK2"/>
</dbReference>
<evidence type="ECO:0000313" key="13">
    <source>
        <dbReference type="Proteomes" id="UP000036987"/>
    </source>
</evidence>
<evidence type="ECO:0000256" key="10">
    <source>
        <dbReference type="SAM" id="SignalP"/>
    </source>
</evidence>
<evidence type="ECO:0000256" key="6">
    <source>
        <dbReference type="ARBA" id="ARBA00023157"/>
    </source>
</evidence>
<gene>
    <name evidence="12" type="ORF">ZOSMA_66G00720</name>
</gene>
<keyword evidence="4" id="KW-0677">Repeat</keyword>
<evidence type="ECO:0000256" key="7">
    <source>
        <dbReference type="ARBA" id="ARBA00024184"/>
    </source>
</evidence>
<dbReference type="OrthoDB" id="1097929at2759"/>
<keyword evidence="13" id="KW-1185">Reference proteome</keyword>
<dbReference type="OMA" id="AICGGCV"/>
<proteinExistence type="inferred from homology"/>
<keyword evidence="3 10" id="KW-0732">Signal</keyword>
<keyword evidence="9" id="KW-0812">Transmembrane</keyword>
<dbReference type="PANTHER" id="PTHR32080:SF3">
    <property type="entry name" value="PLASMODESMATA-LOCATED PROTEIN 7"/>
    <property type="match status" value="1"/>
</dbReference>
<keyword evidence="5" id="KW-0965">Cell junction</keyword>
<feature type="chain" id="PRO_5005527371" description="Gnk2-homologous domain-containing protein" evidence="10">
    <location>
        <begin position="20"/>
        <end position="287"/>
    </location>
</feature>
<comment type="caution">
    <text evidence="12">The sequence shown here is derived from an EMBL/GenBank/DDBJ whole genome shotgun (WGS) entry which is preliminary data.</text>
</comment>